<proteinExistence type="predicted"/>
<feature type="domain" description="HTH deoR-type" evidence="6">
    <location>
        <begin position="3"/>
        <end position="58"/>
    </location>
</feature>
<dbReference type="Gene3D" id="3.40.50.1360">
    <property type="match status" value="1"/>
</dbReference>
<dbReference type="SUPFAM" id="SSF46785">
    <property type="entry name" value="Winged helix' DNA-binding domain"/>
    <property type="match status" value="1"/>
</dbReference>
<dbReference type="SMART" id="SM00420">
    <property type="entry name" value="HTH_DEOR"/>
    <property type="match status" value="1"/>
</dbReference>
<dbReference type="SUPFAM" id="SSF100950">
    <property type="entry name" value="NagB/RpiA/CoA transferase-like"/>
    <property type="match status" value="1"/>
</dbReference>
<dbReference type="SMART" id="SM00419">
    <property type="entry name" value="HTH_CRP"/>
    <property type="match status" value="1"/>
</dbReference>
<dbReference type="Proteomes" id="UP000005710">
    <property type="component" value="Unassembled WGS sequence"/>
</dbReference>
<protein>
    <recommendedName>
        <fullName evidence="1">Lactose phosphotransferase system repressor</fullName>
    </recommendedName>
</protein>
<dbReference type="RefSeq" id="WP_006903173.1">
    <property type="nucleotide sequence ID" value="NZ_JH976535.1"/>
</dbReference>
<dbReference type="HOGENOM" id="CLU_060699_1_4_9"/>
<dbReference type="InterPro" id="IPR014036">
    <property type="entry name" value="DeoR-like_C"/>
</dbReference>
<dbReference type="OrthoDB" id="9797223at2"/>
<evidence type="ECO:0000259" key="6">
    <source>
        <dbReference type="PROSITE" id="PS51000"/>
    </source>
</evidence>
<dbReference type="STRING" id="867903.ThesuDRAFT_00900"/>
<comment type="caution">
    <text evidence="7">The sequence shown here is derived from an EMBL/GenBank/DDBJ whole genome shotgun (WGS) entry which is preliminary data.</text>
</comment>
<dbReference type="EMBL" id="AENY02000002">
    <property type="protein sequence ID" value="EKP95163.1"/>
    <property type="molecule type" value="Genomic_DNA"/>
</dbReference>
<dbReference type="AlphaFoldDB" id="K6Q1V9"/>
<keyword evidence="8" id="KW-1185">Reference proteome</keyword>
<dbReference type="eggNOG" id="COG1349">
    <property type="taxonomic scope" value="Bacteria"/>
</dbReference>
<keyword evidence="3" id="KW-0805">Transcription regulation</keyword>
<evidence type="ECO:0000313" key="7">
    <source>
        <dbReference type="EMBL" id="EKP95163.1"/>
    </source>
</evidence>
<keyword evidence="2" id="KW-0678">Repressor</keyword>
<gene>
    <name evidence="7" type="ORF">ThesuDRAFT_00900</name>
</gene>
<dbReference type="PRINTS" id="PR00037">
    <property type="entry name" value="HTHLACR"/>
</dbReference>
<dbReference type="Pfam" id="PF00455">
    <property type="entry name" value="DeoRC"/>
    <property type="match status" value="1"/>
</dbReference>
<dbReference type="PANTHER" id="PTHR30363">
    <property type="entry name" value="HTH-TYPE TRANSCRIPTIONAL REGULATOR SRLR-RELATED"/>
    <property type="match status" value="1"/>
</dbReference>
<dbReference type="GO" id="GO:0003700">
    <property type="term" value="F:DNA-binding transcription factor activity"/>
    <property type="evidence" value="ECO:0007669"/>
    <property type="project" value="InterPro"/>
</dbReference>
<reference evidence="7" key="2">
    <citation type="submission" date="2012-10" db="EMBL/GenBank/DDBJ databases">
        <title>Improved high-quality draft of Thermaerobacter subterraneus C21, DSM 13965.</title>
        <authorList>
            <consortium name="DOE Joint Genome Institute"/>
            <person name="Eisen J."/>
            <person name="Huntemann M."/>
            <person name="Wei C.-L."/>
            <person name="Han J."/>
            <person name="Detter J.C."/>
            <person name="Han C."/>
            <person name="Tapia R."/>
            <person name="Chen A."/>
            <person name="Kyrpides N."/>
            <person name="Mavromatis K."/>
            <person name="Markowitz V."/>
            <person name="Szeto E."/>
            <person name="Ivanova N."/>
            <person name="Mikhailova N."/>
            <person name="Ovchinnikova G."/>
            <person name="Pagani I."/>
            <person name="Pati A."/>
            <person name="Goodwin L."/>
            <person name="Nordberg H.P."/>
            <person name="Cantor M.N."/>
            <person name="Hua S.X."/>
            <person name="Woyke T."/>
            <person name="Eisen J."/>
            <person name="Klenk H.-P."/>
        </authorList>
    </citation>
    <scope>NUCLEOTIDE SEQUENCE [LARGE SCALE GENOMIC DNA]</scope>
    <source>
        <strain evidence="7">DSM 13965</strain>
    </source>
</reference>
<reference evidence="7" key="1">
    <citation type="submission" date="2010-10" db="EMBL/GenBank/DDBJ databases">
        <authorList>
            <consortium name="US DOE Joint Genome Institute (JGI-PGF)"/>
            <person name="Lucas S."/>
            <person name="Copeland A."/>
            <person name="Lapidus A."/>
            <person name="Bruce D."/>
            <person name="Goodwin L."/>
            <person name="Pitluck S."/>
            <person name="Kyrpides N."/>
            <person name="Mavromatis K."/>
            <person name="Detter J.C."/>
            <person name="Han C."/>
            <person name="Land M."/>
            <person name="Hauser L."/>
            <person name="Markowitz V."/>
            <person name="Cheng J.-F."/>
            <person name="Hugenholtz P."/>
            <person name="Woyke T."/>
            <person name="Wu D."/>
            <person name="Pukall R."/>
            <person name="Wahrenburg C."/>
            <person name="Brambilla E."/>
            <person name="Klenk H.-P."/>
            <person name="Eisen J.A."/>
        </authorList>
    </citation>
    <scope>NUCLEOTIDE SEQUENCE [LARGE SCALE GENOMIC DNA]</scope>
    <source>
        <strain evidence="7">DSM 13965</strain>
    </source>
</reference>
<keyword evidence="4" id="KW-0804">Transcription</keyword>
<dbReference type="PROSITE" id="PS51000">
    <property type="entry name" value="HTH_DEOR_2"/>
    <property type="match status" value="1"/>
</dbReference>
<dbReference type="SMART" id="SM01134">
    <property type="entry name" value="DeoRC"/>
    <property type="match status" value="1"/>
</dbReference>
<sequence>MPTSSKSQAILEHVRRVRFATVAELSASLGVSAVTVRRYLAQLEEQGLLTRTRGGAIAIGDLLEEPALTAKEGRQAEEKQRIAAAAVSMINDGDVIALNAGSTTAAIARLLTTRREITVVTNSLPVIRTLAGNPDIRMLIVGGQLRNRSLALVGPLALQNLADLFVDKAFLGVDGISVEHGITTPNLDEAVVNRTMLRRARKVIVVADHTKFGRVSLSRISSIEEVHTVITDQLAPADAVACLRQLGKEVVLT</sequence>
<evidence type="ECO:0000256" key="2">
    <source>
        <dbReference type="ARBA" id="ARBA00022491"/>
    </source>
</evidence>
<dbReference type="InterPro" id="IPR037171">
    <property type="entry name" value="NagB/RpiA_transferase-like"/>
</dbReference>
<comment type="function">
    <text evidence="5">Repressor of the lactose catabolism operon. Galactose-6-phosphate is the inducer.</text>
</comment>
<name>K6Q1V9_9FIRM</name>
<evidence type="ECO:0000256" key="4">
    <source>
        <dbReference type="ARBA" id="ARBA00023163"/>
    </source>
</evidence>
<evidence type="ECO:0000256" key="1">
    <source>
        <dbReference type="ARBA" id="ARBA00021390"/>
    </source>
</evidence>
<dbReference type="InterPro" id="IPR012318">
    <property type="entry name" value="HTH_CRP"/>
</dbReference>
<accession>K6Q1V9</accession>
<dbReference type="PANTHER" id="PTHR30363:SF4">
    <property type="entry name" value="GLYCEROL-3-PHOSPHATE REGULON REPRESSOR"/>
    <property type="match status" value="1"/>
</dbReference>
<dbReference type="GO" id="GO:0003677">
    <property type="term" value="F:DNA binding"/>
    <property type="evidence" value="ECO:0007669"/>
    <property type="project" value="InterPro"/>
</dbReference>
<evidence type="ECO:0000256" key="3">
    <source>
        <dbReference type="ARBA" id="ARBA00023015"/>
    </source>
</evidence>
<dbReference type="InterPro" id="IPR001034">
    <property type="entry name" value="DeoR_HTH"/>
</dbReference>
<organism evidence="7 8">
    <name type="scientific">Thermaerobacter subterraneus DSM 13965</name>
    <dbReference type="NCBI Taxonomy" id="867903"/>
    <lineage>
        <taxon>Bacteria</taxon>
        <taxon>Bacillati</taxon>
        <taxon>Bacillota</taxon>
        <taxon>Clostridia</taxon>
        <taxon>Eubacteriales</taxon>
        <taxon>Clostridiales Family XVII. Incertae Sedis</taxon>
        <taxon>Thermaerobacter</taxon>
    </lineage>
</organism>
<dbReference type="InterPro" id="IPR036390">
    <property type="entry name" value="WH_DNA-bd_sf"/>
</dbReference>
<evidence type="ECO:0000256" key="5">
    <source>
        <dbReference type="ARBA" id="ARBA00024937"/>
    </source>
</evidence>
<dbReference type="InterPro" id="IPR050313">
    <property type="entry name" value="Carb_Metab_HTH_regulators"/>
</dbReference>
<dbReference type="Pfam" id="PF08220">
    <property type="entry name" value="HTH_DeoR"/>
    <property type="match status" value="1"/>
</dbReference>
<dbReference type="InterPro" id="IPR036388">
    <property type="entry name" value="WH-like_DNA-bd_sf"/>
</dbReference>
<dbReference type="Gene3D" id="1.10.10.10">
    <property type="entry name" value="Winged helix-like DNA-binding domain superfamily/Winged helix DNA-binding domain"/>
    <property type="match status" value="1"/>
</dbReference>
<evidence type="ECO:0000313" key="8">
    <source>
        <dbReference type="Proteomes" id="UP000005710"/>
    </source>
</evidence>